<dbReference type="Pfam" id="PF00563">
    <property type="entry name" value="EAL"/>
    <property type="match status" value="1"/>
</dbReference>
<dbReference type="PROSITE" id="PS50887">
    <property type="entry name" value="GGDEF"/>
    <property type="match status" value="1"/>
</dbReference>
<keyword evidence="1" id="KW-0812">Transmembrane</keyword>
<dbReference type="InterPro" id="IPR005330">
    <property type="entry name" value="MHYT_dom"/>
</dbReference>
<feature type="domain" description="GGDEF" evidence="3">
    <location>
        <begin position="380"/>
        <end position="513"/>
    </location>
</feature>
<organism evidence="5 6">
    <name type="scientific">Rhizobium aethiopicum</name>
    <dbReference type="NCBI Taxonomy" id="1138170"/>
    <lineage>
        <taxon>Bacteria</taxon>
        <taxon>Pseudomonadati</taxon>
        <taxon>Pseudomonadota</taxon>
        <taxon>Alphaproteobacteria</taxon>
        <taxon>Hyphomicrobiales</taxon>
        <taxon>Rhizobiaceae</taxon>
        <taxon>Rhizobium/Agrobacterium group</taxon>
        <taxon>Rhizobium</taxon>
    </lineage>
</organism>
<dbReference type="InterPro" id="IPR000014">
    <property type="entry name" value="PAS"/>
</dbReference>
<dbReference type="SMART" id="SM00052">
    <property type="entry name" value="EAL"/>
    <property type="match status" value="1"/>
</dbReference>
<dbReference type="InterPro" id="IPR035965">
    <property type="entry name" value="PAS-like_dom_sf"/>
</dbReference>
<dbReference type="AlphaFoldDB" id="A0A1C3Y0I7"/>
<feature type="transmembrane region" description="Helical" evidence="1">
    <location>
        <begin position="48"/>
        <end position="72"/>
    </location>
</feature>
<dbReference type="GO" id="GO:0016020">
    <property type="term" value="C:membrane"/>
    <property type="evidence" value="ECO:0007669"/>
    <property type="project" value="UniProtKB-UniRule"/>
</dbReference>
<keyword evidence="1" id="KW-1133">Transmembrane helix</keyword>
<dbReference type="NCBIfam" id="TIGR00254">
    <property type="entry name" value="GGDEF"/>
    <property type="match status" value="1"/>
</dbReference>
<dbReference type="Pfam" id="PF03707">
    <property type="entry name" value="MHYT"/>
    <property type="match status" value="2"/>
</dbReference>
<feature type="transmembrane region" description="Helical" evidence="1">
    <location>
        <begin position="110"/>
        <end position="128"/>
    </location>
</feature>
<dbReference type="InterPro" id="IPR043128">
    <property type="entry name" value="Rev_trsase/Diguanyl_cyclase"/>
</dbReference>
<dbReference type="InterPro" id="IPR029787">
    <property type="entry name" value="Nucleotide_cyclase"/>
</dbReference>
<dbReference type="PANTHER" id="PTHR44757">
    <property type="entry name" value="DIGUANYLATE CYCLASE DGCP"/>
    <property type="match status" value="1"/>
</dbReference>
<dbReference type="SMART" id="SM00091">
    <property type="entry name" value="PAS"/>
    <property type="match status" value="1"/>
</dbReference>
<gene>
    <name evidence="5" type="ORF">GA0061105_103441</name>
</gene>
<dbReference type="Gene3D" id="3.30.450.20">
    <property type="entry name" value="PAS domain"/>
    <property type="match status" value="1"/>
</dbReference>
<dbReference type="Proteomes" id="UP000198723">
    <property type="component" value="Unassembled WGS sequence"/>
</dbReference>
<evidence type="ECO:0000259" key="3">
    <source>
        <dbReference type="PROSITE" id="PS50887"/>
    </source>
</evidence>
<feature type="domain" description="EAL" evidence="2">
    <location>
        <begin position="522"/>
        <end position="772"/>
    </location>
</feature>
<dbReference type="SUPFAM" id="SSF55073">
    <property type="entry name" value="Nucleotide cyclase"/>
    <property type="match status" value="1"/>
</dbReference>
<dbReference type="PROSITE" id="PS50883">
    <property type="entry name" value="EAL"/>
    <property type="match status" value="1"/>
</dbReference>
<dbReference type="InterPro" id="IPR000160">
    <property type="entry name" value="GGDEF_dom"/>
</dbReference>
<evidence type="ECO:0000259" key="2">
    <source>
        <dbReference type="PROSITE" id="PS50883"/>
    </source>
</evidence>
<dbReference type="RefSeq" id="WP_092749592.1">
    <property type="nucleotide sequence ID" value="NZ_FMAJ01000003.1"/>
</dbReference>
<keyword evidence="1" id="KW-0472">Membrane</keyword>
<dbReference type="PROSITE" id="PS50924">
    <property type="entry name" value="MHYT"/>
    <property type="match status" value="1"/>
</dbReference>
<accession>A0A1C3Y0I7</accession>
<dbReference type="SUPFAM" id="SSF141868">
    <property type="entry name" value="EAL domain-like"/>
    <property type="match status" value="1"/>
</dbReference>
<evidence type="ECO:0000313" key="6">
    <source>
        <dbReference type="Proteomes" id="UP000198723"/>
    </source>
</evidence>
<sequence>MFSVITCIREDHDWRLVLAAAVVCLVGAMAAMLPLSRAQECEAGRRKVWIGASAFAFGTGVWATHFIAMLAYDGGMPISYQLGLTALSFLLSVVGSWVAILVASQSRGRFSCICGGVLMALGIASMHLTGMQAIETQAVILYDPSMTLSAVLAGALLSSAAFQAFFRWKGARRLLASSVTFVLAICTLHFISMASITLVPDPGKEVPATVLDTRLLAAIVVVAATALILTAIAVVFIESHLTDLRGLANASQEGLLILREGRIIDANERFQGLSGWKLADLVGKAPSAALMAIQGHKRPGETLLNTSSGKEIAVEVNTSRIVYRGHNCDVLAVRDLTERRQAEEMIEHLAHHDVLTDLPNRSLFDTRIRQALQMAERMNSEVALLYIDLDRFKTVNDVFGHAEGDRILCKVASILRRVADESDTIARLGGDEFAIIQPAGQQPAAAQKLAAAILDEFAVAMDTARDPTAVGVSLGIALYPADGSDADEICNNADIALYRVKHGGRGKACFFDAEMDEATRARRQIESELRHAITRNQIHVSYQPILDAQSGQVSGYEALMRWNRPGHGMSEPDVFIPIAEESGSIVQLGEWVLREACMEAARWSQPLKIAVNVSPVQFMLPNLSERIEAILKETGLAPDRLEIEITEAALIRDRDRVMATLQRLRSLGVHIVMDDFGTGYSSLSNLRTFPFDKIKVDRSFTGMLEHDAAARSIVRAIIGLGHSLGMPVVTEGVETETQRQIVLEEGCAQVQGFLLGKPDIEPSIKLAAARKSLLSSTADAGAQPIPWRRAARLACE</sequence>
<dbReference type="CDD" id="cd01949">
    <property type="entry name" value="GGDEF"/>
    <property type="match status" value="1"/>
</dbReference>
<evidence type="ECO:0000313" key="5">
    <source>
        <dbReference type="EMBL" id="SCB57981.1"/>
    </source>
</evidence>
<dbReference type="NCBIfam" id="TIGR00229">
    <property type="entry name" value="sensory_box"/>
    <property type="match status" value="1"/>
</dbReference>
<dbReference type="FunFam" id="3.30.70.270:FF:000001">
    <property type="entry name" value="Diguanylate cyclase domain protein"/>
    <property type="match status" value="1"/>
</dbReference>
<feature type="transmembrane region" description="Helical" evidence="1">
    <location>
        <begin position="16"/>
        <end position="36"/>
    </location>
</feature>
<feature type="transmembrane region" description="Helical" evidence="1">
    <location>
        <begin position="140"/>
        <end position="162"/>
    </location>
</feature>
<dbReference type="InterPro" id="IPR001633">
    <property type="entry name" value="EAL_dom"/>
</dbReference>
<feature type="transmembrane region" description="Helical" evidence="1">
    <location>
        <begin position="78"/>
        <end position="103"/>
    </location>
</feature>
<dbReference type="Gene3D" id="3.20.20.450">
    <property type="entry name" value="EAL domain"/>
    <property type="match status" value="1"/>
</dbReference>
<dbReference type="STRING" id="1138170.GA0061105_103441"/>
<dbReference type="EMBL" id="FMAJ01000003">
    <property type="protein sequence ID" value="SCB57981.1"/>
    <property type="molecule type" value="Genomic_DNA"/>
</dbReference>
<dbReference type="SMART" id="SM00267">
    <property type="entry name" value="GGDEF"/>
    <property type="match status" value="1"/>
</dbReference>
<dbReference type="PANTHER" id="PTHR44757:SF2">
    <property type="entry name" value="BIOFILM ARCHITECTURE MAINTENANCE PROTEIN MBAA"/>
    <property type="match status" value="1"/>
</dbReference>
<dbReference type="Gene3D" id="3.30.70.270">
    <property type="match status" value="1"/>
</dbReference>
<dbReference type="GO" id="GO:0003824">
    <property type="term" value="F:catalytic activity"/>
    <property type="evidence" value="ECO:0007669"/>
    <property type="project" value="UniProtKB-ARBA"/>
</dbReference>
<dbReference type="CDD" id="cd01948">
    <property type="entry name" value="EAL"/>
    <property type="match status" value="1"/>
</dbReference>
<dbReference type="Pfam" id="PF00990">
    <property type="entry name" value="GGDEF"/>
    <property type="match status" value="1"/>
</dbReference>
<evidence type="ECO:0000256" key="1">
    <source>
        <dbReference type="PROSITE-ProRule" id="PRU00244"/>
    </source>
</evidence>
<feature type="domain" description="MHYT" evidence="4">
    <location>
        <begin position="12"/>
        <end position="199"/>
    </location>
</feature>
<feature type="transmembrane region" description="Helical" evidence="1">
    <location>
        <begin position="174"/>
        <end position="196"/>
    </location>
</feature>
<protein>
    <submittedName>
        <fullName evidence="5">Diguanylate cyclase/phosphodiesterase</fullName>
    </submittedName>
</protein>
<name>A0A1C3Y0I7_9HYPH</name>
<feature type="transmembrane region" description="Helical" evidence="1">
    <location>
        <begin position="216"/>
        <end position="237"/>
    </location>
</feature>
<dbReference type="InterPro" id="IPR052155">
    <property type="entry name" value="Biofilm_reg_signaling"/>
</dbReference>
<evidence type="ECO:0000259" key="4">
    <source>
        <dbReference type="PROSITE" id="PS50924"/>
    </source>
</evidence>
<dbReference type="SUPFAM" id="SSF55785">
    <property type="entry name" value="PYP-like sensor domain (PAS domain)"/>
    <property type="match status" value="1"/>
</dbReference>
<reference evidence="5 6" key="1">
    <citation type="submission" date="2016-08" db="EMBL/GenBank/DDBJ databases">
        <authorList>
            <person name="Seilhamer J.J."/>
        </authorList>
    </citation>
    <scope>NUCLEOTIDE SEQUENCE [LARGE SCALE GENOMIC DNA]</scope>
    <source>
        <strain evidence="5 6">HBR26</strain>
    </source>
</reference>
<dbReference type="InterPro" id="IPR035919">
    <property type="entry name" value="EAL_sf"/>
</dbReference>
<dbReference type="Pfam" id="PF13188">
    <property type="entry name" value="PAS_8"/>
    <property type="match status" value="1"/>
</dbReference>
<proteinExistence type="predicted"/>